<comment type="caution">
    <text evidence="8">The sequence shown here is derived from an EMBL/GenBank/DDBJ whole genome shotgun (WGS) entry which is preliminary data.</text>
</comment>
<keyword evidence="9" id="KW-1185">Reference proteome</keyword>
<dbReference type="PANTHER" id="PTHR43183:SF2">
    <property type="entry name" value="DIHYDROXY-ACID DEHYDRATASE"/>
    <property type="match status" value="1"/>
</dbReference>
<dbReference type="InterPro" id="IPR000581">
    <property type="entry name" value="ILV_EDD_N"/>
</dbReference>
<evidence type="ECO:0000259" key="7">
    <source>
        <dbReference type="Pfam" id="PF24877"/>
    </source>
</evidence>
<dbReference type="InterPro" id="IPR020558">
    <property type="entry name" value="DiOHA_6PGluconate_deHydtase_CS"/>
</dbReference>
<reference evidence="9" key="1">
    <citation type="submission" date="2018-07" db="EMBL/GenBank/DDBJ databases">
        <authorList>
            <person name="Safronova V.I."/>
            <person name="Chirak E.R."/>
            <person name="Sazanova A.L."/>
        </authorList>
    </citation>
    <scope>NUCLEOTIDE SEQUENCE [LARGE SCALE GENOMIC DNA]</scope>
    <source>
        <strain evidence="9">RCAM04685</strain>
    </source>
</reference>
<dbReference type="GO" id="GO:0051536">
    <property type="term" value="F:iron-sulfur cluster binding"/>
    <property type="evidence" value="ECO:0007669"/>
    <property type="project" value="UniProtKB-KW"/>
</dbReference>
<dbReference type="PROSITE" id="PS00886">
    <property type="entry name" value="ILVD_EDD_1"/>
    <property type="match status" value="1"/>
</dbReference>
<dbReference type="NCBIfam" id="NF004784">
    <property type="entry name" value="PRK06131.1"/>
    <property type="match status" value="1"/>
</dbReference>
<feature type="domain" description="Dihydroxy-acid/6-phosphogluconate dehydratase N-terminal" evidence="6">
    <location>
        <begin position="43"/>
        <end position="355"/>
    </location>
</feature>
<dbReference type="InterPro" id="IPR037237">
    <property type="entry name" value="IlvD/EDD_N"/>
</dbReference>
<dbReference type="SUPFAM" id="SSF52016">
    <property type="entry name" value="LeuD/IlvD-like"/>
    <property type="match status" value="1"/>
</dbReference>
<keyword evidence="5" id="KW-0456">Lyase</keyword>
<proteinExistence type="inferred from homology"/>
<evidence type="ECO:0000256" key="3">
    <source>
        <dbReference type="ARBA" id="ARBA00023004"/>
    </source>
</evidence>
<dbReference type="Pfam" id="PF00920">
    <property type="entry name" value="ILVD_EDD_N"/>
    <property type="match status" value="1"/>
</dbReference>
<dbReference type="Proteomes" id="UP000255207">
    <property type="component" value="Unassembled WGS sequence"/>
</dbReference>
<evidence type="ECO:0000256" key="1">
    <source>
        <dbReference type="ARBA" id="ARBA00006486"/>
    </source>
</evidence>
<keyword evidence="3" id="KW-0408">Iron</keyword>
<dbReference type="NCBIfam" id="NF009560">
    <property type="entry name" value="PRK13017.1"/>
    <property type="match status" value="1"/>
</dbReference>
<evidence type="ECO:0000313" key="9">
    <source>
        <dbReference type="Proteomes" id="UP000255207"/>
    </source>
</evidence>
<gene>
    <name evidence="8" type="ORF">DWE98_20020</name>
</gene>
<evidence type="ECO:0000313" key="8">
    <source>
        <dbReference type="EMBL" id="RDJ22186.1"/>
    </source>
</evidence>
<sequence>MTRKIELKDLRSQTWFGASGQPGNHKSYRTKQMGFTSEDFQGKPVIGILSTWSDLNSCHTHFPQRIEEIKRGIWQEGGFPVVMPTLSVGETYVRPSTLIYRNLLAMDAEEILRSHPIDGVVLLGGCDKTTPGLIMGAASMNIPAIFVPAGAMLRGHFREKWMLGTGSSTWGALADFRAGKIDEKTWRAFGEGTARSPGTCNTMGTASTMTSLADVLGLTLPGASSIPAVDARHSQMASLCGRRIVEMVWEDLRPKDVVSRASFLNAVIADMALSGSTNSLIHLIAMARRLGLELTLDDFAAASESVPVICNVQPSGSYLMEDFFYAGGLLALLKRLEGHLDLSCMTVTGKTLGENIADAAVYNDDVIRTAENPVYGAGGLVVIRGNLAPRGAVIKRAAADPKLQKHTGPAVVFRNFKDMLARVDDPDLPVTADSVLVLQDAGPVGAPGMPEWGMLPIPKKLLEQGVRDMVRISDARMSGTSYGTCILHVCPESRVGGPLAFVRDGDLISLDVEGRVLDLLVDEAELEERRKAWVAPPPHYERGFGSLHIEHVLQADEGCDLDFLARPGTIPDPEARFS</sequence>
<dbReference type="InterPro" id="IPR056740">
    <property type="entry name" value="ILV_EDD_C"/>
</dbReference>
<evidence type="ECO:0000259" key="6">
    <source>
        <dbReference type="Pfam" id="PF00920"/>
    </source>
</evidence>
<dbReference type="AlphaFoldDB" id="A0A370L3A9"/>
<evidence type="ECO:0000256" key="4">
    <source>
        <dbReference type="ARBA" id="ARBA00023014"/>
    </source>
</evidence>
<comment type="similarity">
    <text evidence="1">Belongs to the IlvD/Edd family.</text>
</comment>
<organism evidence="8 9">
    <name type="scientific">Bosea caraganae</name>
    <dbReference type="NCBI Taxonomy" id="2763117"/>
    <lineage>
        <taxon>Bacteria</taxon>
        <taxon>Pseudomonadati</taxon>
        <taxon>Pseudomonadota</taxon>
        <taxon>Alphaproteobacteria</taxon>
        <taxon>Hyphomicrobiales</taxon>
        <taxon>Boseaceae</taxon>
        <taxon>Bosea</taxon>
    </lineage>
</organism>
<name>A0A370L3A9_9HYPH</name>
<dbReference type="InterPro" id="IPR042096">
    <property type="entry name" value="Dihydro-acid_dehy_C"/>
</dbReference>
<dbReference type="NCBIfam" id="NF009559">
    <property type="entry name" value="PRK13016.1"/>
    <property type="match status" value="1"/>
</dbReference>
<dbReference type="GO" id="GO:0016836">
    <property type="term" value="F:hydro-lyase activity"/>
    <property type="evidence" value="ECO:0007669"/>
    <property type="project" value="UniProtKB-ARBA"/>
</dbReference>
<dbReference type="OrthoDB" id="7793094at2"/>
<dbReference type="Gene3D" id="3.50.30.80">
    <property type="entry name" value="IlvD/EDD C-terminal domain-like"/>
    <property type="match status" value="1"/>
</dbReference>
<dbReference type="SUPFAM" id="SSF143975">
    <property type="entry name" value="IlvD/EDD N-terminal domain-like"/>
    <property type="match status" value="1"/>
</dbReference>
<feature type="domain" description="Dihydroxy-acid/6-phosphogluconate dehydratase C-terminal" evidence="7">
    <location>
        <begin position="365"/>
        <end position="559"/>
    </location>
</feature>
<keyword evidence="4" id="KW-0411">Iron-sulfur</keyword>
<dbReference type="InterPro" id="IPR052352">
    <property type="entry name" value="Sugar_Degrad_Dehydratases"/>
</dbReference>
<keyword evidence="2" id="KW-0479">Metal-binding</keyword>
<dbReference type="RefSeq" id="WP_114831065.1">
    <property type="nucleotide sequence ID" value="NZ_QQTO01000034.1"/>
</dbReference>
<dbReference type="FunFam" id="3.50.30.80:FF:000001">
    <property type="entry name" value="Dihydroxy-acid dehydratase"/>
    <property type="match status" value="1"/>
</dbReference>
<accession>A0A370L3A9</accession>
<dbReference type="Pfam" id="PF24877">
    <property type="entry name" value="ILV_EDD_C"/>
    <property type="match status" value="1"/>
</dbReference>
<protein>
    <submittedName>
        <fullName evidence="8">Dihydroxy-acid dehydratase</fullName>
    </submittedName>
</protein>
<dbReference type="GO" id="GO:0046872">
    <property type="term" value="F:metal ion binding"/>
    <property type="evidence" value="ECO:0007669"/>
    <property type="project" value="UniProtKB-KW"/>
</dbReference>
<dbReference type="EMBL" id="QQTP01000011">
    <property type="protein sequence ID" value="RDJ22186.1"/>
    <property type="molecule type" value="Genomic_DNA"/>
</dbReference>
<evidence type="ECO:0000256" key="5">
    <source>
        <dbReference type="ARBA" id="ARBA00023239"/>
    </source>
</evidence>
<dbReference type="PANTHER" id="PTHR43183">
    <property type="entry name" value="HYPOTHETICAL DIHYDROXYACID DEHYDRATASE (EUROFUNG)-RELATED"/>
    <property type="match status" value="1"/>
</dbReference>
<evidence type="ECO:0000256" key="2">
    <source>
        <dbReference type="ARBA" id="ARBA00022723"/>
    </source>
</evidence>